<name>A0A2H3BFB4_9AGAR</name>
<accession>A0A2H3BFB4</accession>
<gene>
    <name evidence="1" type="ORF">ARMSODRAFT_168383</name>
</gene>
<dbReference type="AlphaFoldDB" id="A0A2H3BFB4"/>
<evidence type="ECO:0000313" key="2">
    <source>
        <dbReference type="Proteomes" id="UP000218334"/>
    </source>
</evidence>
<protein>
    <submittedName>
        <fullName evidence="1">Uncharacterized protein</fullName>
    </submittedName>
</protein>
<proteinExistence type="predicted"/>
<dbReference type="STRING" id="1076256.A0A2H3BFB4"/>
<dbReference type="EMBL" id="KZ293429">
    <property type="protein sequence ID" value="PBK69565.1"/>
    <property type="molecule type" value="Genomic_DNA"/>
</dbReference>
<dbReference type="Proteomes" id="UP000218334">
    <property type="component" value="Unassembled WGS sequence"/>
</dbReference>
<sequence length="105" mass="11799">MVMKSAMGLCRALVHPPIVLGLLADGYRLTVVSRAPSESEDPVTELPDSFDFNLTDLMNILRLRRCIRNLWDIAREIIELDTAAHSEVENNAGKAHIWGKACYVY</sequence>
<evidence type="ECO:0000313" key="1">
    <source>
        <dbReference type="EMBL" id="PBK69565.1"/>
    </source>
</evidence>
<organism evidence="1 2">
    <name type="scientific">Armillaria solidipes</name>
    <dbReference type="NCBI Taxonomy" id="1076256"/>
    <lineage>
        <taxon>Eukaryota</taxon>
        <taxon>Fungi</taxon>
        <taxon>Dikarya</taxon>
        <taxon>Basidiomycota</taxon>
        <taxon>Agaricomycotina</taxon>
        <taxon>Agaricomycetes</taxon>
        <taxon>Agaricomycetidae</taxon>
        <taxon>Agaricales</taxon>
        <taxon>Marasmiineae</taxon>
        <taxon>Physalacriaceae</taxon>
        <taxon>Armillaria</taxon>
    </lineage>
</organism>
<keyword evidence="2" id="KW-1185">Reference proteome</keyword>
<reference evidence="2" key="1">
    <citation type="journal article" date="2017" name="Nat. Ecol. Evol.">
        <title>Genome expansion and lineage-specific genetic innovations in the forest pathogenic fungi Armillaria.</title>
        <authorList>
            <person name="Sipos G."/>
            <person name="Prasanna A.N."/>
            <person name="Walter M.C."/>
            <person name="O'Connor E."/>
            <person name="Balint B."/>
            <person name="Krizsan K."/>
            <person name="Kiss B."/>
            <person name="Hess J."/>
            <person name="Varga T."/>
            <person name="Slot J."/>
            <person name="Riley R."/>
            <person name="Boka B."/>
            <person name="Rigling D."/>
            <person name="Barry K."/>
            <person name="Lee J."/>
            <person name="Mihaltcheva S."/>
            <person name="LaButti K."/>
            <person name="Lipzen A."/>
            <person name="Waldron R."/>
            <person name="Moloney N.M."/>
            <person name="Sperisen C."/>
            <person name="Kredics L."/>
            <person name="Vagvoelgyi C."/>
            <person name="Patrignani A."/>
            <person name="Fitzpatrick D."/>
            <person name="Nagy I."/>
            <person name="Doyle S."/>
            <person name="Anderson J.B."/>
            <person name="Grigoriev I.V."/>
            <person name="Gueldener U."/>
            <person name="Muensterkoetter M."/>
            <person name="Nagy L.G."/>
        </authorList>
    </citation>
    <scope>NUCLEOTIDE SEQUENCE [LARGE SCALE GENOMIC DNA]</scope>
    <source>
        <strain evidence="2">28-4</strain>
    </source>
</reference>